<evidence type="ECO:0000256" key="3">
    <source>
        <dbReference type="ARBA" id="ARBA00022679"/>
    </source>
</evidence>
<dbReference type="Pfam" id="PF01755">
    <property type="entry name" value="Glyco_transf_25"/>
    <property type="match status" value="1"/>
</dbReference>
<accession>A0AA89BMN6</accession>
<comment type="caution">
    <text evidence="6">The sequence shown here is derived from an EMBL/GenBank/DDBJ whole genome shotgun (WGS) entry which is preliminary data.</text>
</comment>
<organism evidence="6 7">
    <name type="scientific">Pinctada imbricata</name>
    <name type="common">Atlantic pearl-oyster</name>
    <name type="synonym">Pinctada martensii</name>
    <dbReference type="NCBI Taxonomy" id="66713"/>
    <lineage>
        <taxon>Eukaryota</taxon>
        <taxon>Metazoa</taxon>
        <taxon>Spiralia</taxon>
        <taxon>Lophotrochozoa</taxon>
        <taxon>Mollusca</taxon>
        <taxon>Bivalvia</taxon>
        <taxon>Autobranchia</taxon>
        <taxon>Pteriomorphia</taxon>
        <taxon>Pterioida</taxon>
        <taxon>Pterioidea</taxon>
        <taxon>Pteriidae</taxon>
        <taxon>Pinctada</taxon>
    </lineage>
</organism>
<name>A0AA89BMN6_PINIB</name>
<evidence type="ECO:0000313" key="6">
    <source>
        <dbReference type="EMBL" id="KAK3088467.1"/>
    </source>
</evidence>
<feature type="region of interest" description="Disordered" evidence="4">
    <location>
        <begin position="1"/>
        <end position="23"/>
    </location>
</feature>
<dbReference type="PANTHER" id="PTHR10730:SF53">
    <property type="entry name" value="GLYCOSYLTRANSFERASE 25 FAMILY MEMBER"/>
    <property type="match status" value="1"/>
</dbReference>
<dbReference type="GO" id="GO:0050211">
    <property type="term" value="F:procollagen galactosyltransferase activity"/>
    <property type="evidence" value="ECO:0007669"/>
    <property type="project" value="TreeGrafter"/>
</dbReference>
<dbReference type="Proteomes" id="UP001186944">
    <property type="component" value="Unassembled WGS sequence"/>
</dbReference>
<dbReference type="CDD" id="cd06532">
    <property type="entry name" value="Glyco_transf_25"/>
    <property type="match status" value="1"/>
</dbReference>
<proteinExistence type="inferred from homology"/>
<keyword evidence="3" id="KW-0808">Transferase</keyword>
<dbReference type="InterPro" id="IPR029044">
    <property type="entry name" value="Nucleotide-diphossugar_trans"/>
</dbReference>
<sequence>MDLKRHSLNIRSQRQGKPRIRSDHNVDNSSVILTEWVTAVRAEYHDIDLKIDDSVTEYEGEKTPCDWTDERFNKVIALREEALVTARKIWADYLFMIDADVILENTDTLNVLLEVKQTVVAPMMNSSVGTLYSNFWGGMTDEGYYKRVSGYFDVVKREKIGVFECPMVHSAILIDMRHIVTEQFSYSHKPAGYGGPHDDIIIFAYSVKATGEKMHVINSEYFGIIMVPLDDFNTIEDEAEQFVFAKLEAMVFRPPLIKSPYIDVPEKIPDKLDFDEIYMINLKRRPERRIRMIKSLQELGLTSKIIDAIDGKELNTTYLKKLGVEMLPGYADPYVGRKLTMGEIGCFLSHYFIWKDILEKGYKKVIVFEDDVRFEPYFRTRTKNVMKEVEERVPDWELLYLGRKRMRRDLEKYVDGTENLVWPSYSYWTLGYALSDKGAKKLIDQEPLGKMIPVDEYLPIMFNQHPENSWRLSFEPRNLRGLSVHPFYIYPTHYTGEPNYISDTEDSHIIPPDQEMEEKMSEGER</sequence>
<evidence type="ECO:0000313" key="7">
    <source>
        <dbReference type="Proteomes" id="UP001186944"/>
    </source>
</evidence>
<protein>
    <recommendedName>
        <fullName evidence="5">Glycosyl transferase family 25 domain-containing protein</fullName>
    </recommendedName>
</protein>
<dbReference type="Gene3D" id="3.90.550.10">
    <property type="entry name" value="Spore Coat Polysaccharide Biosynthesis Protein SpsA, Chain A"/>
    <property type="match status" value="1"/>
</dbReference>
<gene>
    <name evidence="6" type="ORF">FSP39_019538</name>
</gene>
<dbReference type="EMBL" id="VSWD01000011">
    <property type="protein sequence ID" value="KAK3088467.1"/>
    <property type="molecule type" value="Genomic_DNA"/>
</dbReference>
<reference evidence="6" key="1">
    <citation type="submission" date="2019-08" db="EMBL/GenBank/DDBJ databases">
        <title>The improved chromosome-level genome for the pearl oyster Pinctada fucata martensii using PacBio sequencing and Hi-C.</title>
        <authorList>
            <person name="Zheng Z."/>
        </authorList>
    </citation>
    <scope>NUCLEOTIDE SEQUENCE</scope>
    <source>
        <strain evidence="6">ZZ-2019</strain>
        <tissue evidence="6">Adductor muscle</tissue>
    </source>
</reference>
<keyword evidence="7" id="KW-1185">Reference proteome</keyword>
<evidence type="ECO:0000256" key="4">
    <source>
        <dbReference type="SAM" id="MobiDB-lite"/>
    </source>
</evidence>
<evidence type="ECO:0000256" key="1">
    <source>
        <dbReference type="ARBA" id="ARBA00006721"/>
    </source>
</evidence>
<keyword evidence="2" id="KW-0328">Glycosyltransferase</keyword>
<evidence type="ECO:0000256" key="2">
    <source>
        <dbReference type="ARBA" id="ARBA00022676"/>
    </source>
</evidence>
<dbReference type="InterPro" id="IPR002654">
    <property type="entry name" value="Glyco_trans_25"/>
</dbReference>
<evidence type="ECO:0000259" key="5">
    <source>
        <dbReference type="Pfam" id="PF01755"/>
    </source>
</evidence>
<dbReference type="InterPro" id="IPR050757">
    <property type="entry name" value="Collagen_mod_GT25"/>
</dbReference>
<feature type="domain" description="Glycosyl transferase family 25" evidence="5">
    <location>
        <begin position="275"/>
        <end position="456"/>
    </location>
</feature>
<dbReference type="AlphaFoldDB" id="A0AA89BMN6"/>
<dbReference type="PANTHER" id="PTHR10730">
    <property type="entry name" value="PROCOLLAGEN-LYSINE,2-OXOGLUTARATE 5-DIOXYGENASE/GLYCOSYLTRANSFERASE 25 FAMILY MEMBER"/>
    <property type="match status" value="1"/>
</dbReference>
<comment type="similarity">
    <text evidence="1">Belongs to the glycosyltransferase 25 family.</text>
</comment>